<dbReference type="AlphaFoldDB" id="A0A067R1Y0"/>
<gene>
    <name evidence="1" type="ORF">L798_10351</name>
</gene>
<dbReference type="InParanoid" id="A0A067R1Y0"/>
<dbReference type="EMBL" id="KK852809">
    <property type="protein sequence ID" value="KDR16001.1"/>
    <property type="molecule type" value="Genomic_DNA"/>
</dbReference>
<accession>A0A067R1Y0</accession>
<name>A0A067R1Y0_ZOONE</name>
<organism evidence="1 2">
    <name type="scientific">Zootermopsis nevadensis</name>
    <name type="common">Dampwood termite</name>
    <dbReference type="NCBI Taxonomy" id="136037"/>
    <lineage>
        <taxon>Eukaryota</taxon>
        <taxon>Metazoa</taxon>
        <taxon>Ecdysozoa</taxon>
        <taxon>Arthropoda</taxon>
        <taxon>Hexapoda</taxon>
        <taxon>Insecta</taxon>
        <taxon>Pterygota</taxon>
        <taxon>Neoptera</taxon>
        <taxon>Polyneoptera</taxon>
        <taxon>Dictyoptera</taxon>
        <taxon>Blattodea</taxon>
        <taxon>Blattoidea</taxon>
        <taxon>Termitoidae</taxon>
        <taxon>Termopsidae</taxon>
        <taxon>Zootermopsis</taxon>
    </lineage>
</organism>
<dbReference type="Proteomes" id="UP000027135">
    <property type="component" value="Unassembled WGS sequence"/>
</dbReference>
<proteinExistence type="predicted"/>
<keyword evidence="2" id="KW-1185">Reference proteome</keyword>
<evidence type="ECO:0000313" key="2">
    <source>
        <dbReference type="Proteomes" id="UP000027135"/>
    </source>
</evidence>
<evidence type="ECO:0000313" key="1">
    <source>
        <dbReference type="EMBL" id="KDR16001.1"/>
    </source>
</evidence>
<sequence length="42" mass="4942">MERDDFKFADDLVVIWEYTDGVPILGVFLPKFLPLSYIELHV</sequence>
<reference evidence="1 2" key="1">
    <citation type="journal article" date="2014" name="Nat. Commun.">
        <title>Molecular traces of alternative social organization in a termite genome.</title>
        <authorList>
            <person name="Terrapon N."/>
            <person name="Li C."/>
            <person name="Robertson H.M."/>
            <person name="Ji L."/>
            <person name="Meng X."/>
            <person name="Booth W."/>
            <person name="Chen Z."/>
            <person name="Childers C.P."/>
            <person name="Glastad K.M."/>
            <person name="Gokhale K."/>
            <person name="Gowin J."/>
            <person name="Gronenberg W."/>
            <person name="Hermansen R.A."/>
            <person name="Hu H."/>
            <person name="Hunt B.G."/>
            <person name="Huylmans A.K."/>
            <person name="Khalil S.M."/>
            <person name="Mitchell R.D."/>
            <person name="Munoz-Torres M.C."/>
            <person name="Mustard J.A."/>
            <person name="Pan H."/>
            <person name="Reese J.T."/>
            <person name="Scharf M.E."/>
            <person name="Sun F."/>
            <person name="Vogel H."/>
            <person name="Xiao J."/>
            <person name="Yang W."/>
            <person name="Yang Z."/>
            <person name="Yang Z."/>
            <person name="Zhou J."/>
            <person name="Zhu J."/>
            <person name="Brent C.S."/>
            <person name="Elsik C.G."/>
            <person name="Goodisman M.A."/>
            <person name="Liberles D.A."/>
            <person name="Roe R.M."/>
            <person name="Vargo E.L."/>
            <person name="Vilcinskas A."/>
            <person name="Wang J."/>
            <person name="Bornberg-Bauer E."/>
            <person name="Korb J."/>
            <person name="Zhang G."/>
            <person name="Liebig J."/>
        </authorList>
    </citation>
    <scope>NUCLEOTIDE SEQUENCE [LARGE SCALE GENOMIC DNA]</scope>
    <source>
        <tissue evidence="1">Whole organism</tissue>
    </source>
</reference>
<protein>
    <submittedName>
        <fullName evidence="1">Uncharacterized protein</fullName>
    </submittedName>
</protein>